<keyword evidence="1" id="KW-0472">Membrane</keyword>
<comment type="caution">
    <text evidence="2">The sequence shown here is derived from an EMBL/GenBank/DDBJ whole genome shotgun (WGS) entry which is preliminary data.</text>
</comment>
<dbReference type="PANTHER" id="PTHR41282:SF1">
    <property type="entry name" value="CONSERVED TRANSMEMBRANE PROTEIN-RELATED"/>
    <property type="match status" value="1"/>
</dbReference>
<feature type="transmembrane region" description="Helical" evidence="1">
    <location>
        <begin position="240"/>
        <end position="257"/>
    </location>
</feature>
<feature type="transmembrane region" description="Helical" evidence="1">
    <location>
        <begin position="86"/>
        <end position="104"/>
    </location>
</feature>
<reference evidence="2 3" key="1">
    <citation type="submission" date="2019-06" db="EMBL/GenBank/DDBJ databases">
        <title>Sequencing the genomes of 1000 actinobacteria strains.</title>
        <authorList>
            <person name="Klenk H.-P."/>
        </authorList>
    </citation>
    <scope>NUCLEOTIDE SEQUENCE [LARGE SCALE GENOMIC DNA]</scope>
    <source>
        <strain evidence="2 3">DSM 10596</strain>
    </source>
</reference>
<evidence type="ECO:0000256" key="1">
    <source>
        <dbReference type="SAM" id="Phobius"/>
    </source>
</evidence>
<keyword evidence="1" id="KW-0812">Transmembrane</keyword>
<dbReference type="AlphaFoldDB" id="A0A542SNU7"/>
<dbReference type="PIRSF" id="PIRSF009160">
    <property type="entry name" value="UCP009160"/>
    <property type="match status" value="1"/>
</dbReference>
<sequence>MSNPIFSNNKTFTAGTTVQRFPDQTVGAGSTIDANQLDTMYQAPAASPLDTNRLTIDDVIVKTAGVFGLLVVAAVIGWQIAETMPAVWLGALVIGMVLGLVNSFKRKPSPVLILAYAVAEGVFLGAISAAYNAAWDGIVLQAVLATFATFAACLFLFKSGRVRVTPKFNKFLLIAIAGYALFSLINLVLMWTGVLSGWGMFSGPLGIGIGLFAVGLASMSLISDFDSIQNAISSGAPRNVAWTAAFGLIVTLVWLYLEFLRLLAILRNN</sequence>
<organism evidence="2 3">
    <name type="scientific">Rarobacter incanus</name>
    <dbReference type="NCBI Taxonomy" id="153494"/>
    <lineage>
        <taxon>Bacteria</taxon>
        <taxon>Bacillati</taxon>
        <taxon>Actinomycetota</taxon>
        <taxon>Actinomycetes</taxon>
        <taxon>Micrococcales</taxon>
        <taxon>Rarobacteraceae</taxon>
        <taxon>Rarobacter</taxon>
    </lineage>
</organism>
<accession>A0A542SNU7</accession>
<feature type="transmembrane region" description="Helical" evidence="1">
    <location>
        <begin position="138"/>
        <end position="159"/>
    </location>
</feature>
<evidence type="ECO:0000313" key="3">
    <source>
        <dbReference type="Proteomes" id="UP000316181"/>
    </source>
</evidence>
<keyword evidence="3" id="KW-1185">Reference proteome</keyword>
<proteinExistence type="predicted"/>
<protein>
    <submittedName>
        <fullName evidence="2">Putative YccA/Bax inhibitor family protein</fullName>
    </submittedName>
</protein>
<keyword evidence="1" id="KW-1133">Transmembrane helix</keyword>
<evidence type="ECO:0000313" key="2">
    <source>
        <dbReference type="EMBL" id="TQK76283.1"/>
    </source>
</evidence>
<dbReference type="EMBL" id="VFNV01000001">
    <property type="protein sequence ID" value="TQK76283.1"/>
    <property type="molecule type" value="Genomic_DNA"/>
</dbReference>
<name>A0A542SNU7_9MICO</name>
<feature type="transmembrane region" description="Helical" evidence="1">
    <location>
        <begin position="111"/>
        <end position="132"/>
    </location>
</feature>
<feature type="transmembrane region" description="Helical" evidence="1">
    <location>
        <begin position="171"/>
        <end position="192"/>
    </location>
</feature>
<dbReference type="Proteomes" id="UP000316181">
    <property type="component" value="Unassembled WGS sequence"/>
</dbReference>
<gene>
    <name evidence="2" type="ORF">FB389_0944</name>
</gene>
<dbReference type="RefSeq" id="WP_281282023.1">
    <property type="nucleotide sequence ID" value="NZ_BAAATB010000002.1"/>
</dbReference>
<dbReference type="Pfam" id="PF12811">
    <property type="entry name" value="BaxI_1"/>
    <property type="match status" value="1"/>
</dbReference>
<dbReference type="InterPro" id="IPR010539">
    <property type="entry name" value="BaxI_1-like"/>
</dbReference>
<dbReference type="PANTHER" id="PTHR41282">
    <property type="entry name" value="CONSERVED TRANSMEMBRANE PROTEIN-RELATED"/>
    <property type="match status" value="1"/>
</dbReference>
<feature type="transmembrane region" description="Helical" evidence="1">
    <location>
        <begin position="198"/>
        <end position="219"/>
    </location>
</feature>
<feature type="transmembrane region" description="Helical" evidence="1">
    <location>
        <begin position="59"/>
        <end position="80"/>
    </location>
</feature>